<dbReference type="SUPFAM" id="SSF55166">
    <property type="entry name" value="Hedgehog/DD-peptidase"/>
    <property type="match status" value="1"/>
</dbReference>
<dbReference type="AlphaFoldDB" id="A0AAD4A0D8"/>
<reference evidence="2 3" key="1">
    <citation type="submission" date="2019-09" db="EMBL/GenBank/DDBJ databases">
        <title>Whole genome sequencing of Microbacterium maritypicum.</title>
        <authorList>
            <person name="Lenchi N."/>
        </authorList>
    </citation>
    <scope>NUCLEOTIDE SEQUENCE [LARGE SCALE GENOMIC DNA]</scope>
    <source>
        <strain evidence="2 3">DSM 12512</strain>
    </source>
</reference>
<organism evidence="2 3">
    <name type="scientific">Microbacterium maritypicum</name>
    <name type="common">Microbacterium liquefaciens</name>
    <dbReference type="NCBI Taxonomy" id="33918"/>
    <lineage>
        <taxon>Bacteria</taxon>
        <taxon>Bacillati</taxon>
        <taxon>Actinomycetota</taxon>
        <taxon>Actinomycetes</taxon>
        <taxon>Micrococcales</taxon>
        <taxon>Microbacteriaceae</taxon>
        <taxon>Microbacterium</taxon>
    </lineage>
</organism>
<dbReference type="Proteomes" id="UP000436027">
    <property type="component" value="Unassembled WGS sequence"/>
</dbReference>
<dbReference type="RefSeq" id="WP_151486431.1">
    <property type="nucleotide sequence ID" value="NZ_WAAQ01000001.1"/>
</dbReference>
<feature type="region of interest" description="Disordered" evidence="1">
    <location>
        <begin position="126"/>
        <end position="147"/>
    </location>
</feature>
<dbReference type="InterPro" id="IPR009045">
    <property type="entry name" value="Zn_M74/Hedgehog-like"/>
</dbReference>
<evidence type="ECO:0000313" key="3">
    <source>
        <dbReference type="Proteomes" id="UP000436027"/>
    </source>
</evidence>
<protein>
    <submittedName>
        <fullName evidence="2">Uncharacterized protein</fullName>
    </submittedName>
</protein>
<comment type="caution">
    <text evidence="2">The sequence shown here is derived from an EMBL/GenBank/DDBJ whole genome shotgun (WGS) entry which is preliminary data.</text>
</comment>
<gene>
    <name evidence="2" type="ORF">F6W70_09070</name>
</gene>
<proteinExistence type="predicted"/>
<sequence length="228" mass="25559">MMGGAPVIEYLRPGVGYAPDAAASMRRLEAALGRPHDCNSSTRDYDLQERMWKAWEAWVAGRGPKPNHSRAVAPWLSKHCMGLADDSDDWTTPGYIALAEEHGWIRTAADDPTERHHFEYQWWRDQHRNDPAPAGNTTTPTESEEDDDMRTPAMFYTTKNDLPATASNPVDTYIITDTNGYYSPVSGVSGDYASRLAQAYQITVDAKHITRDHARRIEQDCAAMRSGK</sequence>
<accession>A0AAD4A0D8</accession>
<name>A0AAD4A0D8_MICMQ</name>
<dbReference type="EMBL" id="WAAQ01000001">
    <property type="protein sequence ID" value="KAB1887512.1"/>
    <property type="molecule type" value="Genomic_DNA"/>
</dbReference>
<evidence type="ECO:0000313" key="2">
    <source>
        <dbReference type="EMBL" id="KAB1887512.1"/>
    </source>
</evidence>
<evidence type="ECO:0000256" key="1">
    <source>
        <dbReference type="SAM" id="MobiDB-lite"/>
    </source>
</evidence>